<organism evidence="1 2">
    <name type="scientific">Vararia minispora EC-137</name>
    <dbReference type="NCBI Taxonomy" id="1314806"/>
    <lineage>
        <taxon>Eukaryota</taxon>
        <taxon>Fungi</taxon>
        <taxon>Dikarya</taxon>
        <taxon>Basidiomycota</taxon>
        <taxon>Agaricomycotina</taxon>
        <taxon>Agaricomycetes</taxon>
        <taxon>Russulales</taxon>
        <taxon>Lachnocladiaceae</taxon>
        <taxon>Vararia</taxon>
    </lineage>
</organism>
<proteinExistence type="predicted"/>
<keyword evidence="2" id="KW-1185">Reference proteome</keyword>
<dbReference type="EMBL" id="MU273489">
    <property type="protein sequence ID" value="KAI0035161.1"/>
    <property type="molecule type" value="Genomic_DNA"/>
</dbReference>
<reference evidence="1" key="1">
    <citation type="submission" date="2021-02" db="EMBL/GenBank/DDBJ databases">
        <authorList>
            <consortium name="DOE Joint Genome Institute"/>
            <person name="Ahrendt S."/>
            <person name="Looney B.P."/>
            <person name="Miyauchi S."/>
            <person name="Morin E."/>
            <person name="Drula E."/>
            <person name="Courty P.E."/>
            <person name="Chicoki N."/>
            <person name="Fauchery L."/>
            <person name="Kohler A."/>
            <person name="Kuo A."/>
            <person name="Labutti K."/>
            <person name="Pangilinan J."/>
            <person name="Lipzen A."/>
            <person name="Riley R."/>
            <person name="Andreopoulos W."/>
            <person name="He G."/>
            <person name="Johnson J."/>
            <person name="Barry K.W."/>
            <person name="Grigoriev I.V."/>
            <person name="Nagy L."/>
            <person name="Hibbett D."/>
            <person name="Henrissat B."/>
            <person name="Matheny P.B."/>
            <person name="Labbe J."/>
            <person name="Martin F."/>
        </authorList>
    </citation>
    <scope>NUCLEOTIDE SEQUENCE</scope>
    <source>
        <strain evidence="1">EC-137</strain>
    </source>
</reference>
<evidence type="ECO:0000313" key="2">
    <source>
        <dbReference type="Proteomes" id="UP000814128"/>
    </source>
</evidence>
<accession>A0ACB8QUP3</accession>
<protein>
    <submittedName>
        <fullName evidence="1">Kinase-like domain-containing protein</fullName>
    </submittedName>
</protein>
<feature type="non-terminal residue" evidence="1">
    <location>
        <position position="1"/>
    </location>
</feature>
<evidence type="ECO:0000313" key="1">
    <source>
        <dbReference type="EMBL" id="KAI0035161.1"/>
    </source>
</evidence>
<dbReference type="Proteomes" id="UP000814128">
    <property type="component" value="Unassembled WGS sequence"/>
</dbReference>
<name>A0ACB8QUP3_9AGAM</name>
<comment type="caution">
    <text evidence="1">The sequence shown here is derived from an EMBL/GenBank/DDBJ whole genome shotgun (WGS) entry which is preliminary data.</text>
</comment>
<reference evidence="1" key="2">
    <citation type="journal article" date="2022" name="New Phytol.">
        <title>Evolutionary transition to the ectomycorrhizal habit in the genomes of a hyperdiverse lineage of mushroom-forming fungi.</title>
        <authorList>
            <person name="Looney B."/>
            <person name="Miyauchi S."/>
            <person name="Morin E."/>
            <person name="Drula E."/>
            <person name="Courty P.E."/>
            <person name="Kohler A."/>
            <person name="Kuo A."/>
            <person name="LaButti K."/>
            <person name="Pangilinan J."/>
            <person name="Lipzen A."/>
            <person name="Riley R."/>
            <person name="Andreopoulos W."/>
            <person name="He G."/>
            <person name="Johnson J."/>
            <person name="Nolan M."/>
            <person name="Tritt A."/>
            <person name="Barry K.W."/>
            <person name="Grigoriev I.V."/>
            <person name="Nagy L.G."/>
            <person name="Hibbett D."/>
            <person name="Henrissat B."/>
            <person name="Matheny P.B."/>
            <person name="Labbe J."/>
            <person name="Martin F.M."/>
        </authorList>
    </citation>
    <scope>NUCLEOTIDE SEQUENCE</scope>
    <source>
        <strain evidence="1">EC-137</strain>
    </source>
</reference>
<sequence>SLQTLHVRKIIHGDVKPGNVLISFNGHLSLCDFNSSRIFPDASEHLNHPRSGRTMPSPGTLVYCAPELLRHFAYEDAVLDVWSAGLTLLEFVLGDPEVSALH</sequence>
<gene>
    <name evidence="1" type="ORF">K488DRAFT_43990</name>
</gene>